<name>A0A9J6AZ72_SOLCO</name>
<dbReference type="AlphaFoldDB" id="A0A9J6AZ72"/>
<dbReference type="OrthoDB" id="10343276at2759"/>
<gene>
    <name evidence="1" type="ORF">H5410_001438</name>
</gene>
<protein>
    <submittedName>
        <fullName evidence="1">Uncharacterized protein</fullName>
    </submittedName>
</protein>
<comment type="caution">
    <text evidence="1">The sequence shown here is derived from an EMBL/GenBank/DDBJ whole genome shotgun (WGS) entry which is preliminary data.</text>
</comment>
<evidence type="ECO:0000313" key="1">
    <source>
        <dbReference type="EMBL" id="KAG5629721.1"/>
    </source>
</evidence>
<dbReference type="Proteomes" id="UP000824120">
    <property type="component" value="Chromosome 1"/>
</dbReference>
<dbReference type="EMBL" id="JACXVP010000001">
    <property type="protein sequence ID" value="KAG5629721.1"/>
    <property type="molecule type" value="Genomic_DNA"/>
</dbReference>
<sequence length="81" mass="9396">MRQENEKYNYHIKYEVPCLDLPPERSDRETQWLADVCWVRFLVAVRFAGQMEVVAAPGERPAFGGRFPVVGAVRRTGDTRR</sequence>
<evidence type="ECO:0000313" key="2">
    <source>
        <dbReference type="Proteomes" id="UP000824120"/>
    </source>
</evidence>
<organism evidence="1 2">
    <name type="scientific">Solanum commersonii</name>
    <name type="common">Commerson's wild potato</name>
    <name type="synonym">Commerson's nightshade</name>
    <dbReference type="NCBI Taxonomy" id="4109"/>
    <lineage>
        <taxon>Eukaryota</taxon>
        <taxon>Viridiplantae</taxon>
        <taxon>Streptophyta</taxon>
        <taxon>Embryophyta</taxon>
        <taxon>Tracheophyta</taxon>
        <taxon>Spermatophyta</taxon>
        <taxon>Magnoliopsida</taxon>
        <taxon>eudicotyledons</taxon>
        <taxon>Gunneridae</taxon>
        <taxon>Pentapetalae</taxon>
        <taxon>asterids</taxon>
        <taxon>lamiids</taxon>
        <taxon>Solanales</taxon>
        <taxon>Solanaceae</taxon>
        <taxon>Solanoideae</taxon>
        <taxon>Solaneae</taxon>
        <taxon>Solanum</taxon>
    </lineage>
</organism>
<accession>A0A9J6AZ72</accession>
<proteinExistence type="predicted"/>
<reference evidence="1 2" key="1">
    <citation type="submission" date="2020-09" db="EMBL/GenBank/DDBJ databases">
        <title>De no assembly of potato wild relative species, Solanum commersonii.</title>
        <authorList>
            <person name="Cho K."/>
        </authorList>
    </citation>
    <scope>NUCLEOTIDE SEQUENCE [LARGE SCALE GENOMIC DNA]</scope>
    <source>
        <strain evidence="1">LZ3.2</strain>
        <tissue evidence="1">Leaf</tissue>
    </source>
</reference>
<keyword evidence="2" id="KW-1185">Reference proteome</keyword>